<dbReference type="GeneID" id="9096816"/>
<gene>
    <name evidence="2" type="ORF">PAAG_04453</name>
</gene>
<dbReference type="AlphaFoldDB" id="C1H109"/>
<reference evidence="2 3" key="1">
    <citation type="journal article" date="2011" name="PLoS Genet.">
        <title>Comparative genomic analysis of human fungal pathogens causing paracoccidioidomycosis.</title>
        <authorList>
            <person name="Desjardins C.A."/>
            <person name="Champion M.D."/>
            <person name="Holder J.W."/>
            <person name="Muszewska A."/>
            <person name="Goldberg J."/>
            <person name="Bailao A.M."/>
            <person name="Brigido M.M."/>
            <person name="Ferreira M.E."/>
            <person name="Garcia A.M."/>
            <person name="Grynberg M."/>
            <person name="Gujja S."/>
            <person name="Heiman D.I."/>
            <person name="Henn M.R."/>
            <person name="Kodira C.D."/>
            <person name="Leon-Narvaez H."/>
            <person name="Longo L.V."/>
            <person name="Ma L.J."/>
            <person name="Malavazi I."/>
            <person name="Matsuo A.L."/>
            <person name="Morais F.V."/>
            <person name="Pereira M."/>
            <person name="Rodriguez-Brito S."/>
            <person name="Sakthikumar S."/>
            <person name="Salem-Izacc S.M."/>
            <person name="Sykes S.M."/>
            <person name="Teixeira M.M."/>
            <person name="Vallejo M.C."/>
            <person name="Walter M.E."/>
            <person name="Yandava C."/>
            <person name="Young S."/>
            <person name="Zeng Q."/>
            <person name="Zucker J."/>
            <person name="Felipe M.S."/>
            <person name="Goldman G.H."/>
            <person name="Haas B.J."/>
            <person name="McEwen J.G."/>
            <person name="Nino-Vega G."/>
            <person name="Puccia R."/>
            <person name="San-Blas G."/>
            <person name="Soares C.M."/>
            <person name="Birren B.W."/>
            <person name="Cuomo C.A."/>
        </authorList>
    </citation>
    <scope>NUCLEOTIDE SEQUENCE [LARGE SCALE GENOMIC DNA]</scope>
    <source>
        <strain evidence="3">ATCC MYA-826 / Pb01</strain>
    </source>
</reference>
<sequence>MAAMFKQQKFLPVVRIIASFATDQAALSRNTLRMDRLGRKRYQFGAEQTRRYDKSFDKGLNQWFEGKRGGSEWIRQIQESGHTTEQNHENSTKKMKEEFPEAPDPIIGMTDERGKIVLLGLGFLKVLEKNVT</sequence>
<dbReference type="Proteomes" id="UP000002059">
    <property type="component" value="Partially assembled WGS sequence"/>
</dbReference>
<accession>C1H109</accession>
<dbReference type="VEuPathDB" id="FungiDB:PAAG_04453"/>
<feature type="region of interest" description="Disordered" evidence="1">
    <location>
        <begin position="78"/>
        <end position="106"/>
    </location>
</feature>
<evidence type="ECO:0000313" key="2">
    <source>
        <dbReference type="EMBL" id="EEH33403.2"/>
    </source>
</evidence>
<evidence type="ECO:0000256" key="1">
    <source>
        <dbReference type="SAM" id="MobiDB-lite"/>
    </source>
</evidence>
<protein>
    <submittedName>
        <fullName evidence="2">Uncharacterized protein</fullName>
    </submittedName>
</protein>
<keyword evidence="3" id="KW-1185">Reference proteome</keyword>
<name>C1H109_PARBA</name>
<dbReference type="OrthoDB" id="3945172at2759"/>
<dbReference type="EMBL" id="KN294002">
    <property type="protein sequence ID" value="EEH33403.2"/>
    <property type="molecule type" value="Genomic_DNA"/>
</dbReference>
<evidence type="ECO:0000313" key="3">
    <source>
        <dbReference type="Proteomes" id="UP000002059"/>
    </source>
</evidence>
<feature type="compositionally biased region" description="Basic and acidic residues" evidence="1">
    <location>
        <begin position="85"/>
        <end position="99"/>
    </location>
</feature>
<dbReference type="eggNOG" id="ENOG502RNQT">
    <property type="taxonomic scope" value="Eukaryota"/>
</dbReference>
<organism evidence="2 3">
    <name type="scientific">Paracoccidioides lutzii (strain ATCC MYA-826 / Pb01)</name>
    <name type="common">Paracoccidioides brasiliensis</name>
    <dbReference type="NCBI Taxonomy" id="502779"/>
    <lineage>
        <taxon>Eukaryota</taxon>
        <taxon>Fungi</taxon>
        <taxon>Dikarya</taxon>
        <taxon>Ascomycota</taxon>
        <taxon>Pezizomycotina</taxon>
        <taxon>Eurotiomycetes</taxon>
        <taxon>Eurotiomycetidae</taxon>
        <taxon>Onygenales</taxon>
        <taxon>Ajellomycetaceae</taxon>
        <taxon>Paracoccidioides</taxon>
    </lineage>
</organism>
<dbReference type="RefSeq" id="XP_002793543.2">
    <property type="nucleotide sequence ID" value="XM_002793497.2"/>
</dbReference>
<proteinExistence type="predicted"/>
<dbReference type="HOGENOM" id="CLU_1917676_0_0_1"/>
<dbReference type="KEGG" id="pbl:PAAG_04453"/>